<proteinExistence type="predicted"/>
<evidence type="ECO:0000313" key="2">
    <source>
        <dbReference type="EMBL" id="KAK5991985.1"/>
    </source>
</evidence>
<evidence type="ECO:0000313" key="3">
    <source>
        <dbReference type="Proteomes" id="UP001338125"/>
    </source>
</evidence>
<organism evidence="2 3">
    <name type="scientific">Cladobotryum mycophilum</name>
    <dbReference type="NCBI Taxonomy" id="491253"/>
    <lineage>
        <taxon>Eukaryota</taxon>
        <taxon>Fungi</taxon>
        <taxon>Dikarya</taxon>
        <taxon>Ascomycota</taxon>
        <taxon>Pezizomycotina</taxon>
        <taxon>Sordariomycetes</taxon>
        <taxon>Hypocreomycetidae</taxon>
        <taxon>Hypocreales</taxon>
        <taxon>Hypocreaceae</taxon>
        <taxon>Cladobotryum</taxon>
    </lineage>
</organism>
<feature type="region of interest" description="Disordered" evidence="1">
    <location>
        <begin position="178"/>
        <end position="235"/>
    </location>
</feature>
<dbReference type="EMBL" id="JAVFKD010000012">
    <property type="protein sequence ID" value="KAK5991985.1"/>
    <property type="molecule type" value="Genomic_DNA"/>
</dbReference>
<evidence type="ECO:0000256" key="1">
    <source>
        <dbReference type="SAM" id="MobiDB-lite"/>
    </source>
</evidence>
<dbReference type="Proteomes" id="UP001338125">
    <property type="component" value="Unassembled WGS sequence"/>
</dbReference>
<reference evidence="2 3" key="1">
    <citation type="submission" date="2024-01" db="EMBL/GenBank/DDBJ databases">
        <title>Complete genome of Cladobotryum mycophilum ATHUM6906.</title>
        <authorList>
            <person name="Christinaki A.C."/>
            <person name="Myridakis A.I."/>
            <person name="Kouvelis V.N."/>
        </authorList>
    </citation>
    <scope>NUCLEOTIDE SEQUENCE [LARGE SCALE GENOMIC DNA]</scope>
    <source>
        <strain evidence="2 3">ATHUM6906</strain>
    </source>
</reference>
<feature type="region of interest" description="Disordered" evidence="1">
    <location>
        <begin position="1"/>
        <end position="42"/>
    </location>
</feature>
<name>A0ABR0SJP3_9HYPO</name>
<keyword evidence="3" id="KW-1185">Reference proteome</keyword>
<comment type="caution">
    <text evidence="2">The sequence shown here is derived from an EMBL/GenBank/DDBJ whole genome shotgun (WGS) entry which is preliminary data.</text>
</comment>
<accession>A0ABR0SJP3</accession>
<gene>
    <name evidence="2" type="ORF">PT974_05381</name>
</gene>
<protein>
    <submittedName>
        <fullName evidence="2">Uncharacterized protein</fullName>
    </submittedName>
</protein>
<feature type="compositionally biased region" description="Polar residues" evidence="1">
    <location>
        <begin position="209"/>
        <end position="232"/>
    </location>
</feature>
<sequence length="271" mass="29839">MSNPTDYLVSDDLPPPYSPNADASDIDPSSPRLATGPQSPSLFSSHLASIRSQIAAEQAARTSAREHHDTYVLSLLVPHVEDLLSSIAGIHPPPTLVEATIVPDQAVDRSWTFSDEEEKRQGEVRKLIKVGQHSKLAAEKGAEKGASYDSQTGSPLWWSDESMARRLGRLLQPSRPVTVVNRQPVSRPRDETQGRRSSLWGLFKKEEPTTQSRVSNRQPASPTGSPAQQSGEGVTMTVKAEEVTFRKENAFGLWETTTGWGIVIRVRIRHC</sequence>